<accession>A0ABT9EXQ6</accession>
<feature type="domain" description="Cthe-2314-like HEPN" evidence="1">
    <location>
        <begin position="49"/>
        <end position="201"/>
    </location>
</feature>
<evidence type="ECO:0000313" key="3">
    <source>
        <dbReference type="Proteomes" id="UP001177341"/>
    </source>
</evidence>
<evidence type="ECO:0000313" key="2">
    <source>
        <dbReference type="EMBL" id="MDP2523834.1"/>
    </source>
</evidence>
<proteinExistence type="predicted"/>
<dbReference type="RefSeq" id="WP_305451049.1">
    <property type="nucleotide sequence ID" value="NZ_JAUYVO010000010.1"/>
</dbReference>
<gene>
    <name evidence="2" type="ORF">Q8W30_14760</name>
</gene>
<dbReference type="EMBL" id="JAUYVO010000010">
    <property type="protein sequence ID" value="MDP2523834.1"/>
    <property type="molecule type" value="Genomic_DNA"/>
</dbReference>
<organism evidence="2 3">
    <name type="scientific">Neptunomonas phycophila</name>
    <dbReference type="NCBI Taxonomy" id="1572645"/>
    <lineage>
        <taxon>Bacteria</taxon>
        <taxon>Pseudomonadati</taxon>
        <taxon>Pseudomonadota</taxon>
        <taxon>Gammaproteobacteria</taxon>
        <taxon>Oceanospirillales</taxon>
        <taxon>Oceanospirillaceae</taxon>
        <taxon>Neptunomonas</taxon>
    </lineage>
</organism>
<dbReference type="Proteomes" id="UP001177341">
    <property type="component" value="Unassembled WGS sequence"/>
</dbReference>
<dbReference type="InterPro" id="IPR041394">
    <property type="entry name" value="HEPN_Cthe2314"/>
</dbReference>
<reference evidence="2" key="1">
    <citation type="submission" date="2023-07" db="EMBL/GenBank/DDBJ databases">
        <title>Genome content predicts the carbon catabolic preferences of heterotrophic bacteria.</title>
        <authorList>
            <person name="Gralka M."/>
        </authorList>
    </citation>
    <scope>NUCLEOTIDE SEQUENCE</scope>
    <source>
        <strain evidence="2">5G01</strain>
    </source>
</reference>
<comment type="caution">
    <text evidence="2">The sequence shown here is derived from an EMBL/GenBank/DDBJ whole genome shotgun (WGS) entry which is preliminary data.</text>
</comment>
<sequence length="242" mass="27687">MHSEHPKIKQFFPLVTASLSRGVKALSNGEKSYEASAIEKYAQDVFSRISEIDNSFKNLSITVEYLKQKTYENSKYNFSEHHSFHIENFLLRLTSVVDRSYLLAGSTMLMENHKIEKIGGNRKVNQKLSDFSPASAEILKKMESEIDHLRTHRNKVAHQAGFSSKNLCVLQTIENAESECISVREITDIMTYDQIKDVVIEESINQYESVLPVMDSLVKELIESLSFVYDGLLEMHITSKSR</sequence>
<keyword evidence="3" id="KW-1185">Reference proteome</keyword>
<protein>
    <submittedName>
        <fullName evidence="2">Cthe_2314 family HEPN domain-containing protein</fullName>
    </submittedName>
</protein>
<dbReference type="Pfam" id="PF18730">
    <property type="entry name" value="HEPN_Cthe2314"/>
    <property type="match status" value="1"/>
</dbReference>
<evidence type="ECO:0000259" key="1">
    <source>
        <dbReference type="Pfam" id="PF18730"/>
    </source>
</evidence>
<name>A0ABT9EXQ6_9GAMM</name>